<feature type="transmembrane region" description="Helical" evidence="9">
    <location>
        <begin position="221"/>
        <end position="239"/>
    </location>
</feature>
<protein>
    <recommendedName>
        <fullName evidence="15">FAD-binding FR-type domain-containing protein</fullName>
    </recommendedName>
</protein>
<dbReference type="InterPro" id="IPR051410">
    <property type="entry name" value="Ferric/Cupric_Reductase"/>
</dbReference>
<dbReference type="SUPFAM" id="SSF52343">
    <property type="entry name" value="Ferredoxin reductase-like, C-terminal NADP-linked domain"/>
    <property type="match status" value="1"/>
</dbReference>
<dbReference type="Pfam" id="PF08022">
    <property type="entry name" value="FAD_binding_8"/>
    <property type="match status" value="1"/>
</dbReference>
<dbReference type="Gene3D" id="3.40.50.80">
    <property type="entry name" value="Nucleotide-binding domain of ferredoxin-NADP reductase (FNR) module"/>
    <property type="match status" value="1"/>
</dbReference>
<evidence type="ECO:0000256" key="2">
    <source>
        <dbReference type="ARBA" id="ARBA00022448"/>
    </source>
</evidence>
<evidence type="ECO:0000256" key="1">
    <source>
        <dbReference type="ARBA" id="ARBA00004141"/>
    </source>
</evidence>
<keyword evidence="5 9" id="KW-1133">Transmembrane helix</keyword>
<comment type="caution">
    <text evidence="13">The sequence shown here is derived from an EMBL/GenBank/DDBJ whole genome shotgun (WGS) entry which is preliminary data.</text>
</comment>
<feature type="domain" description="FAD-binding 8" evidence="11">
    <location>
        <begin position="267"/>
        <end position="355"/>
    </location>
</feature>
<comment type="subcellular location">
    <subcellularLocation>
        <location evidence="1">Membrane</location>
        <topology evidence="1">Multi-pass membrane protein</topology>
    </subcellularLocation>
</comment>
<sequence length="555" mass="62921">MDSLFPWHIKPHPKEAKELRRAILDFYGILNLSVTLVFIPLLVCWFGRLHRRNLSSSDKLSRWVYLSHWSLSRPFLPSLPRVGSRKSWLFGTIWVVYITFMTISTTGDDYFHLTKRTAHIATSLFPIQYLLSSRFLLQHLSLLTHQTHETLNKPHRWIGRTVYVLLSLHGVLYTFYFLTTERGYRLLHWDVVFGLMGLIIMNSIFVTSLAKYRDVAYRSFLGVHQLLSILVLPVAWFHVVDTRRYVLLAGGVYVLDRVGRYYSTTSSKARITSVSSTAIDLRTTDATDNKKIYAGSHYYISIPNNPHSRGNPFTLSSSENGMKFLIRTKANFTRSLKDLAADTTTVTLEGPYGIASCFPGFQFFDSFVFITGGIGITMTFSVLKDLVAHVEEMSRGGVDVKFVWAVGGVDDAAWPLGELSAATAVGCSLDVDIYISHHGGEERVSMELDDLVEEDSHSLLPTHNDGNNNVTKDMRSLEKQIESLKYRYARTPISPRIQTGRPDLVRVVEGVCKEWGGGRKVAVFVCGPEGMGRDVRRALGGYHREGTVWVWEERF</sequence>
<dbReference type="SFLD" id="SFLDS00052">
    <property type="entry name" value="Ferric_Reductase_Domain"/>
    <property type="match status" value="1"/>
</dbReference>
<evidence type="ECO:0000259" key="12">
    <source>
        <dbReference type="Pfam" id="PF08030"/>
    </source>
</evidence>
<dbReference type="GO" id="GO:0005886">
    <property type="term" value="C:plasma membrane"/>
    <property type="evidence" value="ECO:0007669"/>
    <property type="project" value="TreeGrafter"/>
</dbReference>
<feature type="transmembrane region" description="Helical" evidence="9">
    <location>
        <begin position="118"/>
        <end position="137"/>
    </location>
</feature>
<dbReference type="EMBL" id="JAVHJL010000002">
    <property type="protein sequence ID" value="KAK6509600.1"/>
    <property type="molecule type" value="Genomic_DNA"/>
</dbReference>
<evidence type="ECO:0000256" key="4">
    <source>
        <dbReference type="ARBA" id="ARBA00022982"/>
    </source>
</evidence>
<evidence type="ECO:0000256" key="8">
    <source>
        <dbReference type="ARBA" id="ARBA00023136"/>
    </source>
</evidence>
<evidence type="ECO:0000256" key="5">
    <source>
        <dbReference type="ARBA" id="ARBA00022989"/>
    </source>
</evidence>
<dbReference type="Pfam" id="PF08030">
    <property type="entry name" value="NAD_binding_6"/>
    <property type="match status" value="1"/>
</dbReference>
<keyword evidence="6" id="KW-0560">Oxidoreductase</keyword>
<organism evidence="13 14">
    <name type="scientific">Arthrobotrys musiformis</name>
    <dbReference type="NCBI Taxonomy" id="47236"/>
    <lineage>
        <taxon>Eukaryota</taxon>
        <taxon>Fungi</taxon>
        <taxon>Dikarya</taxon>
        <taxon>Ascomycota</taxon>
        <taxon>Pezizomycotina</taxon>
        <taxon>Orbiliomycetes</taxon>
        <taxon>Orbiliales</taxon>
        <taxon>Orbiliaceae</taxon>
        <taxon>Arthrobotrys</taxon>
    </lineage>
</organism>
<proteinExistence type="predicted"/>
<feature type="domain" description="Ferric reductase NAD binding" evidence="12">
    <location>
        <begin position="364"/>
        <end position="537"/>
    </location>
</feature>
<evidence type="ECO:0000256" key="3">
    <source>
        <dbReference type="ARBA" id="ARBA00022692"/>
    </source>
</evidence>
<evidence type="ECO:0000256" key="6">
    <source>
        <dbReference type="ARBA" id="ARBA00023002"/>
    </source>
</evidence>
<evidence type="ECO:0000259" key="10">
    <source>
        <dbReference type="Pfam" id="PF01794"/>
    </source>
</evidence>
<dbReference type="GO" id="GO:0015677">
    <property type="term" value="P:copper ion import"/>
    <property type="evidence" value="ECO:0007669"/>
    <property type="project" value="TreeGrafter"/>
</dbReference>
<evidence type="ECO:0000259" key="11">
    <source>
        <dbReference type="Pfam" id="PF08022"/>
    </source>
</evidence>
<dbReference type="InterPro" id="IPR013121">
    <property type="entry name" value="Fe_red_NAD-bd_6"/>
</dbReference>
<keyword evidence="14" id="KW-1185">Reference proteome</keyword>
<evidence type="ECO:0000256" key="7">
    <source>
        <dbReference type="ARBA" id="ARBA00023065"/>
    </source>
</evidence>
<evidence type="ECO:0008006" key="15">
    <source>
        <dbReference type="Google" id="ProtNLM"/>
    </source>
</evidence>
<dbReference type="GO" id="GO:0000293">
    <property type="term" value="F:ferric-chelate reductase activity"/>
    <property type="evidence" value="ECO:0007669"/>
    <property type="project" value="UniProtKB-ARBA"/>
</dbReference>
<accession>A0AAV9WJP6</accession>
<dbReference type="InterPro" id="IPR013130">
    <property type="entry name" value="Fe3_Rdtase_TM_dom"/>
</dbReference>
<feature type="domain" description="Ferric oxidoreductase" evidence="10">
    <location>
        <begin position="118"/>
        <end position="232"/>
    </location>
</feature>
<keyword evidence="7" id="KW-0406">Ion transport</keyword>
<keyword evidence="3 9" id="KW-0812">Transmembrane</keyword>
<dbReference type="InterPro" id="IPR013112">
    <property type="entry name" value="FAD-bd_8"/>
</dbReference>
<dbReference type="Proteomes" id="UP001370758">
    <property type="component" value="Unassembled WGS sequence"/>
</dbReference>
<dbReference type="GO" id="GO:0006826">
    <property type="term" value="P:iron ion transport"/>
    <property type="evidence" value="ECO:0007669"/>
    <property type="project" value="TreeGrafter"/>
</dbReference>
<dbReference type="Pfam" id="PF01794">
    <property type="entry name" value="Ferric_reduct"/>
    <property type="match status" value="1"/>
</dbReference>
<feature type="transmembrane region" description="Helical" evidence="9">
    <location>
        <begin position="26"/>
        <end position="47"/>
    </location>
</feature>
<feature type="transmembrane region" description="Helical" evidence="9">
    <location>
        <begin position="88"/>
        <end position="106"/>
    </location>
</feature>
<dbReference type="SFLD" id="SFLDG01168">
    <property type="entry name" value="Ferric_reductase_subgroup_(FRE"/>
    <property type="match status" value="1"/>
</dbReference>
<evidence type="ECO:0000313" key="14">
    <source>
        <dbReference type="Proteomes" id="UP001370758"/>
    </source>
</evidence>
<dbReference type="CDD" id="cd06186">
    <property type="entry name" value="NOX_Duox_like_FAD_NADP"/>
    <property type="match status" value="1"/>
</dbReference>
<keyword evidence="8 9" id="KW-0472">Membrane</keyword>
<dbReference type="PANTHER" id="PTHR32361:SF28">
    <property type="entry name" value="FRP1P"/>
    <property type="match status" value="1"/>
</dbReference>
<dbReference type="AlphaFoldDB" id="A0AAV9WJP6"/>
<feature type="transmembrane region" description="Helical" evidence="9">
    <location>
        <begin position="157"/>
        <end position="179"/>
    </location>
</feature>
<reference evidence="13 14" key="1">
    <citation type="submission" date="2023-08" db="EMBL/GenBank/DDBJ databases">
        <authorList>
            <person name="Palmer J.M."/>
        </authorList>
    </citation>
    <scope>NUCLEOTIDE SEQUENCE [LARGE SCALE GENOMIC DNA]</scope>
    <source>
        <strain evidence="13 14">TWF481</strain>
    </source>
</reference>
<keyword evidence="2" id="KW-0813">Transport</keyword>
<feature type="transmembrane region" description="Helical" evidence="9">
    <location>
        <begin position="191"/>
        <end position="209"/>
    </location>
</feature>
<dbReference type="InterPro" id="IPR039261">
    <property type="entry name" value="FNR_nucleotide-bd"/>
</dbReference>
<evidence type="ECO:0000313" key="13">
    <source>
        <dbReference type="EMBL" id="KAK6509600.1"/>
    </source>
</evidence>
<dbReference type="GO" id="GO:0006879">
    <property type="term" value="P:intracellular iron ion homeostasis"/>
    <property type="evidence" value="ECO:0007669"/>
    <property type="project" value="TreeGrafter"/>
</dbReference>
<keyword evidence="4" id="KW-0249">Electron transport</keyword>
<name>A0AAV9WJP6_9PEZI</name>
<dbReference type="PANTHER" id="PTHR32361">
    <property type="entry name" value="FERRIC/CUPRIC REDUCTASE TRANSMEMBRANE COMPONENT"/>
    <property type="match status" value="1"/>
</dbReference>
<gene>
    <name evidence="13" type="ORF">TWF481_004335</name>
</gene>
<evidence type="ECO:0000256" key="9">
    <source>
        <dbReference type="SAM" id="Phobius"/>
    </source>
</evidence>